<dbReference type="Pfam" id="PF02899">
    <property type="entry name" value="Phage_int_SAM_1"/>
    <property type="match status" value="1"/>
</dbReference>
<dbReference type="InterPro" id="IPR010998">
    <property type="entry name" value="Integrase_recombinase_N"/>
</dbReference>
<dbReference type="AlphaFoldDB" id="A0A410WX25"/>
<dbReference type="CDD" id="cd00397">
    <property type="entry name" value="DNA_BRE_C"/>
    <property type="match status" value="1"/>
</dbReference>
<evidence type="ECO:0000256" key="3">
    <source>
        <dbReference type="ARBA" id="ARBA00023125"/>
    </source>
</evidence>
<accession>A0A410WX25</accession>
<dbReference type="InterPro" id="IPR013762">
    <property type="entry name" value="Integrase-like_cat_sf"/>
</dbReference>
<evidence type="ECO:0000256" key="2">
    <source>
        <dbReference type="ARBA" id="ARBA00022908"/>
    </source>
</evidence>
<dbReference type="InterPro" id="IPR050090">
    <property type="entry name" value="Tyrosine_recombinase_XerCD"/>
</dbReference>
<organism evidence="8 9">
    <name type="scientific">Paenibacillus chitinolyticus</name>
    <dbReference type="NCBI Taxonomy" id="79263"/>
    <lineage>
        <taxon>Bacteria</taxon>
        <taxon>Bacillati</taxon>
        <taxon>Bacillota</taxon>
        <taxon>Bacilli</taxon>
        <taxon>Bacillales</taxon>
        <taxon>Paenibacillaceae</taxon>
        <taxon>Paenibacillus</taxon>
    </lineage>
</organism>
<dbReference type="GO" id="GO:0003677">
    <property type="term" value="F:DNA binding"/>
    <property type="evidence" value="ECO:0007669"/>
    <property type="project" value="UniProtKB-UniRule"/>
</dbReference>
<evidence type="ECO:0000313" key="9">
    <source>
        <dbReference type="Proteomes" id="UP000288943"/>
    </source>
</evidence>
<dbReference type="InterPro" id="IPR044068">
    <property type="entry name" value="CB"/>
</dbReference>
<feature type="domain" description="Tyr recombinase" evidence="6">
    <location>
        <begin position="125"/>
        <end position="306"/>
    </location>
</feature>
<protein>
    <recommendedName>
        <fullName evidence="10">Integrase</fullName>
    </recommendedName>
</protein>
<dbReference type="Pfam" id="PF00589">
    <property type="entry name" value="Phage_integrase"/>
    <property type="match status" value="1"/>
</dbReference>
<evidence type="ECO:0000313" key="8">
    <source>
        <dbReference type="EMBL" id="QAV18832.1"/>
    </source>
</evidence>
<dbReference type="InterPro" id="IPR002104">
    <property type="entry name" value="Integrase_catalytic"/>
</dbReference>
<dbReference type="KEGG" id="pchi:PC41400_14550"/>
<dbReference type="PROSITE" id="PS51898">
    <property type="entry name" value="TYR_RECOMBINASE"/>
    <property type="match status" value="1"/>
</dbReference>
<dbReference type="InterPro" id="IPR011010">
    <property type="entry name" value="DNA_brk_join_enz"/>
</dbReference>
<sequence length="350" mass="40750">MIRLNKATNNIVSLHHDSVYEDIQAFLSKHEIQSASTAQNYERGIRKFFMYMKNKNIEDLKREDLQFRNVDMIRYQKYLIDQYNKKTTVNAYIAAVLSLFEHLERNEYPIKSNILRLDFLPADSQSYGKLTLDEARLFAELALSQDKGLEKSVLIRLAYTTSIREGALLSLKEDNIRQSECGEYYIVEVIDKGGVKDKKPIRPDLYKALMDLRQQHYCKRYTDNKFFHITPKTISAMMKKIRNQLGIPEHRNIVFHSLKTVAINWELETTGDIHRAKRQGNHKNVNTTMIYANNEIGMENMAGIQMENDIKEDIFEELSREELISLLKGIKNGLGYQVRSAARNMIANRA</sequence>
<proteinExistence type="inferred from homology"/>
<feature type="domain" description="Core-binding (CB)" evidence="7">
    <location>
        <begin position="17"/>
        <end position="104"/>
    </location>
</feature>
<evidence type="ECO:0008006" key="10">
    <source>
        <dbReference type="Google" id="ProtNLM"/>
    </source>
</evidence>
<reference evidence="8 9" key="1">
    <citation type="submission" date="2018-01" db="EMBL/GenBank/DDBJ databases">
        <title>The whole genome sequencing and assembly of Paenibacillus chitinolyticus KCCM 41400 strain.</title>
        <authorList>
            <person name="Kim J.-Y."/>
            <person name="Park M.-K."/>
            <person name="Lee Y.-J."/>
            <person name="Yi H."/>
            <person name="Bahn Y.-S."/>
            <person name="Kim J.F."/>
            <person name="Lee D.-W."/>
        </authorList>
    </citation>
    <scope>NUCLEOTIDE SEQUENCE [LARGE SCALE GENOMIC DNA]</scope>
    <source>
        <strain evidence="8 9">KCCM 41400</strain>
    </source>
</reference>
<dbReference type="GO" id="GO:0015074">
    <property type="term" value="P:DNA integration"/>
    <property type="evidence" value="ECO:0007669"/>
    <property type="project" value="UniProtKB-KW"/>
</dbReference>
<evidence type="ECO:0000256" key="5">
    <source>
        <dbReference type="PROSITE-ProRule" id="PRU01248"/>
    </source>
</evidence>
<gene>
    <name evidence="8" type="ORF">PC41400_14550</name>
</gene>
<evidence type="ECO:0000256" key="4">
    <source>
        <dbReference type="ARBA" id="ARBA00023172"/>
    </source>
</evidence>
<keyword evidence="3 5" id="KW-0238">DNA-binding</keyword>
<name>A0A410WX25_9BACL</name>
<dbReference type="Gene3D" id="1.10.443.10">
    <property type="entry name" value="Intergrase catalytic core"/>
    <property type="match status" value="1"/>
</dbReference>
<dbReference type="Gene3D" id="1.10.150.130">
    <property type="match status" value="1"/>
</dbReference>
<dbReference type="InterPro" id="IPR004107">
    <property type="entry name" value="Integrase_SAM-like_N"/>
</dbReference>
<keyword evidence="2" id="KW-0229">DNA integration</keyword>
<dbReference type="PROSITE" id="PS51900">
    <property type="entry name" value="CB"/>
    <property type="match status" value="1"/>
</dbReference>
<dbReference type="Proteomes" id="UP000288943">
    <property type="component" value="Chromosome"/>
</dbReference>
<dbReference type="SUPFAM" id="SSF56349">
    <property type="entry name" value="DNA breaking-rejoining enzymes"/>
    <property type="match status" value="1"/>
</dbReference>
<dbReference type="GO" id="GO:0006310">
    <property type="term" value="P:DNA recombination"/>
    <property type="evidence" value="ECO:0007669"/>
    <property type="project" value="UniProtKB-KW"/>
</dbReference>
<evidence type="ECO:0000259" key="7">
    <source>
        <dbReference type="PROSITE" id="PS51900"/>
    </source>
</evidence>
<dbReference type="EMBL" id="CP026520">
    <property type="protein sequence ID" value="QAV18832.1"/>
    <property type="molecule type" value="Genomic_DNA"/>
</dbReference>
<dbReference type="OrthoDB" id="2399485at2"/>
<dbReference type="PANTHER" id="PTHR30349">
    <property type="entry name" value="PHAGE INTEGRASE-RELATED"/>
    <property type="match status" value="1"/>
</dbReference>
<dbReference type="PANTHER" id="PTHR30349:SF64">
    <property type="entry name" value="PROPHAGE INTEGRASE INTD-RELATED"/>
    <property type="match status" value="1"/>
</dbReference>
<comment type="similarity">
    <text evidence="1">Belongs to the 'phage' integrase family.</text>
</comment>
<evidence type="ECO:0000259" key="6">
    <source>
        <dbReference type="PROSITE" id="PS51898"/>
    </source>
</evidence>
<evidence type="ECO:0000256" key="1">
    <source>
        <dbReference type="ARBA" id="ARBA00008857"/>
    </source>
</evidence>
<keyword evidence="4" id="KW-0233">DNA recombination</keyword>